<dbReference type="PROSITE" id="PS00041">
    <property type="entry name" value="HTH_ARAC_FAMILY_1"/>
    <property type="match status" value="1"/>
</dbReference>
<dbReference type="GO" id="GO:0043565">
    <property type="term" value="F:sequence-specific DNA binding"/>
    <property type="evidence" value="ECO:0007669"/>
    <property type="project" value="InterPro"/>
</dbReference>
<dbReference type="PANTHER" id="PTHR43280">
    <property type="entry name" value="ARAC-FAMILY TRANSCRIPTIONAL REGULATOR"/>
    <property type="match status" value="1"/>
</dbReference>
<dbReference type="GO" id="GO:0003700">
    <property type="term" value="F:DNA-binding transcription factor activity"/>
    <property type="evidence" value="ECO:0007669"/>
    <property type="project" value="InterPro"/>
</dbReference>
<evidence type="ECO:0000313" key="6">
    <source>
        <dbReference type="Proteomes" id="UP000004508"/>
    </source>
</evidence>
<dbReference type="eggNOG" id="COG2207">
    <property type="taxonomic scope" value="Bacteria"/>
</dbReference>
<evidence type="ECO:0000256" key="1">
    <source>
        <dbReference type="ARBA" id="ARBA00023015"/>
    </source>
</evidence>
<dbReference type="SUPFAM" id="SSF46689">
    <property type="entry name" value="Homeodomain-like"/>
    <property type="match status" value="2"/>
</dbReference>
<comment type="caution">
    <text evidence="5">The sequence shown here is derived from an EMBL/GenBank/DDBJ whole genome shotgun (WGS) entry which is preliminary data.</text>
</comment>
<dbReference type="OrthoDB" id="149040at2"/>
<keyword evidence="2" id="KW-0238">DNA-binding</keyword>
<dbReference type="PANTHER" id="PTHR43280:SF2">
    <property type="entry name" value="HTH-TYPE TRANSCRIPTIONAL REGULATOR EXSA"/>
    <property type="match status" value="1"/>
</dbReference>
<dbReference type="InterPro" id="IPR037923">
    <property type="entry name" value="HTH-like"/>
</dbReference>
<keyword evidence="6" id="KW-1185">Reference proteome</keyword>
<dbReference type="InParanoid" id="D6TSH8"/>
<name>D6TSH8_KTERA</name>
<reference evidence="5 6" key="1">
    <citation type="journal article" date="2011" name="Stand. Genomic Sci.">
        <title>Non-contiguous finished genome sequence and contextual data of the filamentous soil bacterium Ktedonobacter racemifer type strain (SOSP1-21).</title>
        <authorList>
            <person name="Chang Y.J."/>
            <person name="Land M."/>
            <person name="Hauser L."/>
            <person name="Chertkov O."/>
            <person name="Del Rio T.G."/>
            <person name="Nolan M."/>
            <person name="Copeland A."/>
            <person name="Tice H."/>
            <person name="Cheng J.F."/>
            <person name="Lucas S."/>
            <person name="Han C."/>
            <person name="Goodwin L."/>
            <person name="Pitluck S."/>
            <person name="Ivanova N."/>
            <person name="Ovchinikova G."/>
            <person name="Pati A."/>
            <person name="Chen A."/>
            <person name="Palaniappan K."/>
            <person name="Mavromatis K."/>
            <person name="Liolios K."/>
            <person name="Brettin T."/>
            <person name="Fiebig A."/>
            <person name="Rohde M."/>
            <person name="Abt B."/>
            <person name="Goker M."/>
            <person name="Detter J.C."/>
            <person name="Woyke T."/>
            <person name="Bristow J."/>
            <person name="Eisen J.A."/>
            <person name="Markowitz V."/>
            <person name="Hugenholtz P."/>
            <person name="Kyrpides N.C."/>
            <person name="Klenk H.P."/>
            <person name="Lapidus A."/>
        </authorList>
    </citation>
    <scope>NUCLEOTIDE SEQUENCE [LARGE SCALE GENOMIC DNA]</scope>
    <source>
        <strain evidence="6">DSM 44963</strain>
    </source>
</reference>
<evidence type="ECO:0000313" key="5">
    <source>
        <dbReference type="EMBL" id="EFH83379.1"/>
    </source>
</evidence>
<evidence type="ECO:0000259" key="4">
    <source>
        <dbReference type="PROSITE" id="PS01124"/>
    </source>
</evidence>
<protein>
    <submittedName>
        <fullName evidence="5">Transcriptional regulator, AraC family</fullName>
    </submittedName>
</protein>
<sequence>MSGSIYRLDGQPEVLSMGFVQDETLHSDRVLDFWVLGMLTRGATSLQVGQDQINVCANSYYLLPPYVRHYGIQSGTSFDVIYFHFMTRGGGYESQMLSLPVLGRIPPDISYLNLYRFLKRAVDFAVLSPAQINVQVAAILAQLSAMQDYTGSEQDRPKRLAYRVMDYLREHIEQDVNSELIAEELGYSYGHLDRVFRQHFGRSIHQKLQHLRIDIAAELLVMGKPIKEVGAQVGFHDYHYFLKVFKKIRGVSPGELQRRPAARW</sequence>
<dbReference type="AlphaFoldDB" id="D6TSH8"/>
<evidence type="ECO:0000256" key="2">
    <source>
        <dbReference type="ARBA" id="ARBA00023125"/>
    </source>
</evidence>
<dbReference type="Gene3D" id="1.10.10.60">
    <property type="entry name" value="Homeodomain-like"/>
    <property type="match status" value="1"/>
</dbReference>
<dbReference type="InterPro" id="IPR018062">
    <property type="entry name" value="HTH_AraC-typ_CS"/>
</dbReference>
<gene>
    <name evidence="5" type="ORF">Krac_4335</name>
</gene>
<dbReference type="RefSeq" id="WP_007914044.1">
    <property type="nucleotide sequence ID" value="NZ_ADVG01000003.1"/>
</dbReference>
<dbReference type="EMBL" id="ADVG01000003">
    <property type="protein sequence ID" value="EFH83379.1"/>
    <property type="molecule type" value="Genomic_DNA"/>
</dbReference>
<feature type="domain" description="HTH araC/xylS-type" evidence="4">
    <location>
        <begin position="162"/>
        <end position="259"/>
    </location>
</feature>
<dbReference type="PROSITE" id="PS01124">
    <property type="entry name" value="HTH_ARAC_FAMILY_2"/>
    <property type="match status" value="1"/>
</dbReference>
<dbReference type="Proteomes" id="UP000004508">
    <property type="component" value="Unassembled WGS sequence"/>
</dbReference>
<accession>D6TSH8</accession>
<dbReference type="STRING" id="485913.Krac_4335"/>
<proteinExistence type="predicted"/>
<dbReference type="SUPFAM" id="SSF51215">
    <property type="entry name" value="Regulatory protein AraC"/>
    <property type="match status" value="1"/>
</dbReference>
<dbReference type="InterPro" id="IPR009057">
    <property type="entry name" value="Homeodomain-like_sf"/>
</dbReference>
<keyword evidence="3" id="KW-0804">Transcription</keyword>
<keyword evidence="1" id="KW-0805">Transcription regulation</keyword>
<dbReference type="InterPro" id="IPR018060">
    <property type="entry name" value="HTH_AraC"/>
</dbReference>
<dbReference type="Pfam" id="PF12833">
    <property type="entry name" value="HTH_18"/>
    <property type="match status" value="1"/>
</dbReference>
<evidence type="ECO:0000256" key="3">
    <source>
        <dbReference type="ARBA" id="ARBA00023163"/>
    </source>
</evidence>
<organism evidence="5 6">
    <name type="scientific">Ktedonobacter racemifer DSM 44963</name>
    <dbReference type="NCBI Taxonomy" id="485913"/>
    <lineage>
        <taxon>Bacteria</taxon>
        <taxon>Bacillati</taxon>
        <taxon>Chloroflexota</taxon>
        <taxon>Ktedonobacteria</taxon>
        <taxon>Ktedonobacterales</taxon>
        <taxon>Ktedonobacteraceae</taxon>
        <taxon>Ktedonobacter</taxon>
    </lineage>
</organism>
<dbReference type="SMART" id="SM00342">
    <property type="entry name" value="HTH_ARAC"/>
    <property type="match status" value="1"/>
</dbReference>